<sequence length="79" mass="9245">MQELIDDLTLLLLFLTAFEENTVLDETTLRSWKGYPFDTLNKLLNNNLIFFSNRAKSVYLTEDGIELANKLLQKYTIQK</sequence>
<protein>
    <recommendedName>
        <fullName evidence="1">DUF6429 domain-containing protein</fullName>
    </recommendedName>
</protein>
<dbReference type="EMBL" id="MDKC01000032">
    <property type="protein sequence ID" value="ODG90978.1"/>
    <property type="molecule type" value="Genomic_DNA"/>
</dbReference>
<organism evidence="2 3">
    <name type="scientific">Gottfriedia luciferensis</name>
    <dbReference type="NCBI Taxonomy" id="178774"/>
    <lineage>
        <taxon>Bacteria</taxon>
        <taxon>Bacillati</taxon>
        <taxon>Bacillota</taxon>
        <taxon>Bacilli</taxon>
        <taxon>Bacillales</taxon>
        <taxon>Bacillaceae</taxon>
        <taxon>Gottfriedia</taxon>
    </lineage>
</organism>
<evidence type="ECO:0000313" key="3">
    <source>
        <dbReference type="Proteomes" id="UP000094580"/>
    </source>
</evidence>
<dbReference type="RefSeq" id="WP_069034372.1">
    <property type="nucleotide sequence ID" value="NZ_MDKC01000032.1"/>
</dbReference>
<evidence type="ECO:0000313" key="2">
    <source>
        <dbReference type="EMBL" id="ODG90978.1"/>
    </source>
</evidence>
<accession>A0ABX2ZV95</accession>
<reference evidence="2 3" key="1">
    <citation type="submission" date="2016-07" db="EMBL/GenBank/DDBJ databases">
        <authorList>
            <person name="Townsley L."/>
            <person name="Shank E.A."/>
        </authorList>
    </citation>
    <scope>NUCLEOTIDE SEQUENCE [LARGE SCALE GENOMIC DNA]</scope>
    <source>
        <strain evidence="2 3">CH01</strain>
    </source>
</reference>
<comment type="caution">
    <text evidence="2">The sequence shown here is derived from an EMBL/GenBank/DDBJ whole genome shotgun (WGS) entry which is preliminary data.</text>
</comment>
<name>A0ABX2ZV95_9BACI</name>
<feature type="domain" description="DUF6429" evidence="1">
    <location>
        <begin position="2"/>
        <end position="77"/>
    </location>
</feature>
<evidence type="ECO:0000259" key="1">
    <source>
        <dbReference type="Pfam" id="PF20008"/>
    </source>
</evidence>
<keyword evidence="3" id="KW-1185">Reference proteome</keyword>
<gene>
    <name evidence="2" type="ORF">BED47_08030</name>
</gene>
<dbReference type="Proteomes" id="UP000094580">
    <property type="component" value="Unassembled WGS sequence"/>
</dbReference>
<proteinExistence type="predicted"/>
<dbReference type="Pfam" id="PF20008">
    <property type="entry name" value="DUF6429"/>
    <property type="match status" value="1"/>
</dbReference>
<dbReference type="InterPro" id="IPR045489">
    <property type="entry name" value="DUF6429"/>
</dbReference>